<feature type="domain" description="SET" evidence="1">
    <location>
        <begin position="61"/>
        <end position="147"/>
    </location>
</feature>
<protein>
    <submittedName>
        <fullName evidence="2">Mes-4 protein</fullName>
    </submittedName>
</protein>
<dbReference type="Pfam" id="PF00856">
    <property type="entry name" value="SET"/>
    <property type="match status" value="1"/>
</dbReference>
<proteinExistence type="predicted"/>
<accession>A0A812QV42</accession>
<dbReference type="InterPro" id="IPR046341">
    <property type="entry name" value="SET_dom_sf"/>
</dbReference>
<dbReference type="Gene3D" id="2.170.270.10">
    <property type="entry name" value="SET domain"/>
    <property type="match status" value="1"/>
</dbReference>
<dbReference type="InterPro" id="IPR001214">
    <property type="entry name" value="SET_dom"/>
</dbReference>
<dbReference type="EMBL" id="CAJNIZ010017927">
    <property type="protein sequence ID" value="CAE7404453.1"/>
    <property type="molecule type" value="Genomic_DNA"/>
</dbReference>
<dbReference type="OrthoDB" id="308383at2759"/>
<dbReference type="PROSITE" id="PS50280">
    <property type="entry name" value="SET"/>
    <property type="match status" value="1"/>
</dbReference>
<evidence type="ECO:0000259" key="1">
    <source>
        <dbReference type="PROSITE" id="PS50280"/>
    </source>
</evidence>
<name>A0A812QV42_SYMPI</name>
<keyword evidence="3" id="KW-1185">Reference proteome</keyword>
<gene>
    <name evidence="2" type="primary">mes-4</name>
    <name evidence="2" type="ORF">SPIL2461_LOCUS9978</name>
</gene>
<organism evidence="2 3">
    <name type="scientific">Symbiodinium pilosum</name>
    <name type="common">Dinoflagellate</name>
    <dbReference type="NCBI Taxonomy" id="2952"/>
    <lineage>
        <taxon>Eukaryota</taxon>
        <taxon>Sar</taxon>
        <taxon>Alveolata</taxon>
        <taxon>Dinophyceae</taxon>
        <taxon>Suessiales</taxon>
        <taxon>Symbiodiniaceae</taxon>
        <taxon>Symbiodinium</taxon>
    </lineage>
</organism>
<reference evidence="2" key="1">
    <citation type="submission" date="2021-02" db="EMBL/GenBank/DDBJ databases">
        <authorList>
            <person name="Dougan E. K."/>
            <person name="Rhodes N."/>
            <person name="Thang M."/>
            <person name="Chan C."/>
        </authorList>
    </citation>
    <scope>NUCLEOTIDE SEQUENCE</scope>
</reference>
<dbReference type="AlphaFoldDB" id="A0A812QV42"/>
<evidence type="ECO:0000313" key="2">
    <source>
        <dbReference type="EMBL" id="CAE7404453.1"/>
    </source>
</evidence>
<sequence>MSDTESDVPGPSCSWEYFLEQSIIPENVRQALAHGQDGPCVCGKDHCWCAQLRSVDAHSSVPLTILRCRRKGYGLFSAKSIKAGVFITEFTGKIVQIGDGKLGHYAIRLQCAGGLALDAGTYGGRARYLNHACKPTTSGRRIVSECA</sequence>
<dbReference type="SUPFAM" id="SSF82199">
    <property type="entry name" value="SET domain"/>
    <property type="match status" value="1"/>
</dbReference>
<evidence type="ECO:0000313" key="3">
    <source>
        <dbReference type="Proteomes" id="UP000649617"/>
    </source>
</evidence>
<comment type="caution">
    <text evidence="2">The sequence shown here is derived from an EMBL/GenBank/DDBJ whole genome shotgun (WGS) entry which is preliminary data.</text>
</comment>
<dbReference type="Proteomes" id="UP000649617">
    <property type="component" value="Unassembled WGS sequence"/>
</dbReference>